<dbReference type="Gene3D" id="3.40.50.1220">
    <property type="entry name" value="TPP-binding domain"/>
    <property type="match status" value="1"/>
</dbReference>
<reference evidence="7 8" key="1">
    <citation type="submission" date="2018-05" db="EMBL/GenBank/DDBJ databases">
        <title>Genomic Encyclopedia of Type Strains, Phase IV (KMG-V): Genome sequencing to study the core and pangenomes of soil and plant-associated prokaryotes.</title>
        <authorList>
            <person name="Whitman W."/>
        </authorList>
    </citation>
    <scope>NUCLEOTIDE SEQUENCE [LARGE SCALE GENOMIC DNA]</scope>
    <source>
        <strain evidence="7 8">SCZa-39</strain>
    </source>
</reference>
<accession>A0ABX5KSW2</accession>
<organism evidence="7 8">
    <name type="scientific">Paraburkholderia unamae</name>
    <dbReference type="NCBI Taxonomy" id="219649"/>
    <lineage>
        <taxon>Bacteria</taxon>
        <taxon>Pseudomonadati</taxon>
        <taxon>Pseudomonadota</taxon>
        <taxon>Betaproteobacteria</taxon>
        <taxon>Burkholderiales</taxon>
        <taxon>Burkholderiaceae</taxon>
        <taxon>Paraburkholderia</taxon>
    </lineage>
</organism>
<name>A0ABX5KSW2_9BURK</name>
<dbReference type="InterPro" id="IPR029035">
    <property type="entry name" value="DHS-like_NAD/FAD-binding_dom"/>
</dbReference>
<protein>
    <submittedName>
        <fullName evidence="7">Benzoylformate decarboxylase</fullName>
    </submittedName>
</protein>
<feature type="domain" description="Thiamine pyrophosphate enzyme N-terminal TPP-binding" evidence="6">
    <location>
        <begin position="24"/>
        <end position="137"/>
    </location>
</feature>
<dbReference type="InterPro" id="IPR000399">
    <property type="entry name" value="TPP-bd_CS"/>
</dbReference>
<proteinExistence type="inferred from homology"/>
<dbReference type="CDD" id="cd02002">
    <property type="entry name" value="TPP_BFDC"/>
    <property type="match status" value="1"/>
</dbReference>
<comment type="similarity">
    <text evidence="1 3">Belongs to the TPP enzyme family.</text>
</comment>
<dbReference type="EMBL" id="QEOB01000003">
    <property type="protein sequence ID" value="PVX85869.1"/>
    <property type="molecule type" value="Genomic_DNA"/>
</dbReference>
<feature type="domain" description="Thiamine pyrophosphate enzyme TPP-binding" evidence="5">
    <location>
        <begin position="401"/>
        <end position="542"/>
    </location>
</feature>
<dbReference type="CDD" id="cd07035">
    <property type="entry name" value="TPP_PYR_POX_like"/>
    <property type="match status" value="1"/>
</dbReference>
<dbReference type="NCBIfam" id="NF005485">
    <property type="entry name" value="PRK07092.1"/>
    <property type="match status" value="1"/>
</dbReference>
<comment type="caution">
    <text evidence="7">The sequence shown here is derived from an EMBL/GenBank/DDBJ whole genome shotgun (WGS) entry which is preliminary data.</text>
</comment>
<dbReference type="PANTHER" id="PTHR18968:SF133">
    <property type="entry name" value="BENZOYLFORMATE DECARBOXYLASE"/>
    <property type="match status" value="1"/>
</dbReference>
<evidence type="ECO:0000256" key="2">
    <source>
        <dbReference type="ARBA" id="ARBA00023052"/>
    </source>
</evidence>
<dbReference type="InterPro" id="IPR029061">
    <property type="entry name" value="THDP-binding"/>
</dbReference>
<evidence type="ECO:0000313" key="8">
    <source>
        <dbReference type="Proteomes" id="UP000245712"/>
    </source>
</evidence>
<keyword evidence="2 3" id="KW-0786">Thiamine pyrophosphate</keyword>
<evidence type="ECO:0000259" key="5">
    <source>
        <dbReference type="Pfam" id="PF02775"/>
    </source>
</evidence>
<evidence type="ECO:0000256" key="1">
    <source>
        <dbReference type="ARBA" id="ARBA00007812"/>
    </source>
</evidence>
<dbReference type="Gene3D" id="3.40.50.970">
    <property type="match status" value="2"/>
</dbReference>
<dbReference type="InterPro" id="IPR012000">
    <property type="entry name" value="Thiamin_PyroP_enz_cen_dom"/>
</dbReference>
<evidence type="ECO:0000256" key="3">
    <source>
        <dbReference type="RuleBase" id="RU362132"/>
    </source>
</evidence>
<dbReference type="PANTHER" id="PTHR18968">
    <property type="entry name" value="THIAMINE PYROPHOSPHATE ENZYMES"/>
    <property type="match status" value="1"/>
</dbReference>
<dbReference type="SUPFAM" id="SSF52467">
    <property type="entry name" value="DHS-like NAD/FAD-binding domain"/>
    <property type="match status" value="1"/>
</dbReference>
<dbReference type="Pfam" id="PF02775">
    <property type="entry name" value="TPP_enzyme_C"/>
    <property type="match status" value="1"/>
</dbReference>
<gene>
    <name evidence="7" type="ORF">C7402_103447</name>
</gene>
<dbReference type="InterPro" id="IPR011766">
    <property type="entry name" value="TPP_enzyme_TPP-bd"/>
</dbReference>
<dbReference type="InterPro" id="IPR012001">
    <property type="entry name" value="Thiamin_PyroP_enz_TPP-bd_dom"/>
</dbReference>
<keyword evidence="8" id="KW-1185">Reference proteome</keyword>
<sequence>MMIGSVTSMKLACVDRLGLWLMTTVHQACYEILREQGLTTFFGNPGSNELPFLKDFPKDFRYILGLHEGAVLGMADGFAQANGKPALVNLHSAAGTGNAMGALTNAWNSHTPLVVTAGQQVRSMVGVEALLANVDAASLPRPLVKWSCEPTCAHEVPLALSRAIHMAATPAKGPVYLSVPYDDWKEEVKPGVEHLASRRVELAGLPSADTLHSLARTLEQASNPVLVVGPDVDACGANASAVELAEKLSMPVWMAPSAPRCSFPTTHPSFRGLLPAGIASISRLLDGHDVVLVVGAPVFRYHQYEPGDYLPKGTRLIAITCDINEATRAPMGDAIIADIAPTLSALCAATSKTWRRVPVPLSRPEPAPEQPGPLTPERVFDILDEVAPRDAIYVNESTSTTNILWQRLRMTEQGSYYFAAAGGLGFALPAAVGIQLAKPDRQVIGVIGDGSANYGIQALWTAAQYNIPAIFVILKNGTYGALRWFAGVLQVEDVPGLDVPGIDFCALARGYGVEAMRADSGDSLRESLQRALTSKSPVLIEVDTLA</sequence>
<dbReference type="Pfam" id="PF00205">
    <property type="entry name" value="TPP_enzyme_M"/>
    <property type="match status" value="1"/>
</dbReference>
<evidence type="ECO:0000313" key="7">
    <source>
        <dbReference type="EMBL" id="PVX85869.1"/>
    </source>
</evidence>
<dbReference type="Proteomes" id="UP000245712">
    <property type="component" value="Unassembled WGS sequence"/>
</dbReference>
<evidence type="ECO:0000259" key="4">
    <source>
        <dbReference type="Pfam" id="PF00205"/>
    </source>
</evidence>
<dbReference type="SUPFAM" id="SSF52518">
    <property type="entry name" value="Thiamin diphosphate-binding fold (THDP-binding)"/>
    <property type="match status" value="2"/>
</dbReference>
<dbReference type="InterPro" id="IPR045229">
    <property type="entry name" value="TPP_enz"/>
</dbReference>
<feature type="domain" description="Thiamine pyrophosphate enzyme central" evidence="4">
    <location>
        <begin position="213"/>
        <end position="346"/>
    </location>
</feature>
<dbReference type="PROSITE" id="PS00187">
    <property type="entry name" value="TPP_ENZYMES"/>
    <property type="match status" value="1"/>
</dbReference>
<evidence type="ECO:0000259" key="6">
    <source>
        <dbReference type="Pfam" id="PF02776"/>
    </source>
</evidence>
<dbReference type="Pfam" id="PF02776">
    <property type="entry name" value="TPP_enzyme_N"/>
    <property type="match status" value="1"/>
</dbReference>